<dbReference type="OrthoDB" id="9770517at2"/>
<organism evidence="4 5">
    <name type="scientific">Rubrivivax gelatinosus</name>
    <name type="common">Rhodocyclus gelatinosus</name>
    <name type="synonym">Rhodopseudomonas gelatinosa</name>
    <dbReference type="NCBI Taxonomy" id="28068"/>
    <lineage>
        <taxon>Bacteria</taxon>
        <taxon>Pseudomonadati</taxon>
        <taxon>Pseudomonadota</taxon>
        <taxon>Betaproteobacteria</taxon>
        <taxon>Burkholderiales</taxon>
        <taxon>Sphaerotilaceae</taxon>
        <taxon>Rubrivivax</taxon>
    </lineage>
</organism>
<keyword evidence="2" id="KW-1134">Transmembrane beta strand</keyword>
<proteinExistence type="inferred from homology"/>
<dbReference type="PANTHER" id="PTHR30203:SF33">
    <property type="entry name" value="BLR4455 PROTEIN"/>
    <property type="match status" value="1"/>
</dbReference>
<dbReference type="Pfam" id="PF02321">
    <property type="entry name" value="OEP"/>
    <property type="match status" value="2"/>
</dbReference>
<sequence length="465" mass="49398">MRTPFLALLPLLLAACAGAPTPLPQADAGLPAAFPLAAEVEPEWRGVFADPALQRLTAAAREHNRDLRLAALNVEIARAQYGIERAARLPAVGLEAGAQRERALAGDGNSRTTRSQQASLGPGLSAFELDFFGRVKALSDAALARYLASEHGRRAAELALDGAVADAWFAQRMALAQRDLAERTHEDWRQTLALLQLQREAGQSSALDLVQAEGELASAEAELQARRRTLEQAGNALRLLVGATLPDELPPPLAPDAPPVALQAPAGLPSQRLLRRPDLQQAEQLLAASQAEVGAARAAFFPQITLTAALGVASPSLDALFGDGRRVWRLAPQASLPLLDGGRRRQELRLAELRRSEALASYERGIQTAFREVADALAAAATLGPQIEAQARAVASAARRVELTELRYRAGLEGRLELLDARRQQHAAQLALLELRRAELGNAVALFLALGGEAAAGRRGEGGGG</sequence>
<evidence type="ECO:0000256" key="3">
    <source>
        <dbReference type="SAM" id="Coils"/>
    </source>
</evidence>
<feature type="signal peptide" evidence="2">
    <location>
        <begin position="1"/>
        <end position="19"/>
    </location>
</feature>
<evidence type="ECO:0000313" key="5">
    <source>
        <dbReference type="Proteomes" id="UP000295106"/>
    </source>
</evidence>
<keyword evidence="2" id="KW-0812">Transmembrane</keyword>
<dbReference type="Gene3D" id="1.20.1600.10">
    <property type="entry name" value="Outer membrane efflux proteins (OEP)"/>
    <property type="match status" value="1"/>
</dbReference>
<protein>
    <submittedName>
        <fullName evidence="4">NodT family efflux transporter outer membrane factor (OMF) lipoprotein</fullName>
    </submittedName>
</protein>
<dbReference type="RefSeq" id="WP_132646398.1">
    <property type="nucleotide sequence ID" value="NZ_CP181386.1"/>
</dbReference>
<dbReference type="NCBIfam" id="TIGR01845">
    <property type="entry name" value="outer_NodT"/>
    <property type="match status" value="1"/>
</dbReference>
<keyword evidence="2 4" id="KW-0449">Lipoprotein</keyword>
<keyword evidence="2" id="KW-0472">Membrane</keyword>
<gene>
    <name evidence="4" type="ORF">EV684_10532</name>
</gene>
<dbReference type="InterPro" id="IPR010131">
    <property type="entry name" value="MdtP/NodT-like"/>
</dbReference>
<dbReference type="PANTHER" id="PTHR30203">
    <property type="entry name" value="OUTER MEMBRANE CATION EFFLUX PROTEIN"/>
    <property type="match status" value="1"/>
</dbReference>
<dbReference type="Proteomes" id="UP000295106">
    <property type="component" value="Unassembled WGS sequence"/>
</dbReference>
<feature type="chain" id="PRO_5021044042" evidence="2">
    <location>
        <begin position="20"/>
        <end position="465"/>
    </location>
</feature>
<accession>A0A4R2MDX1</accession>
<comment type="caution">
    <text evidence="4">The sequence shown here is derived from an EMBL/GenBank/DDBJ whole genome shotgun (WGS) entry which is preliminary data.</text>
</comment>
<keyword evidence="2" id="KW-0564">Palmitate</keyword>
<dbReference type="PROSITE" id="PS51257">
    <property type="entry name" value="PROKAR_LIPOPROTEIN"/>
    <property type="match status" value="1"/>
</dbReference>
<reference evidence="4 5" key="1">
    <citation type="submission" date="2019-03" db="EMBL/GenBank/DDBJ databases">
        <title>Genomic Encyclopedia of Type Strains, Phase IV (KMG-IV): sequencing the most valuable type-strain genomes for metagenomic binning, comparative biology and taxonomic classification.</title>
        <authorList>
            <person name="Goeker M."/>
        </authorList>
    </citation>
    <scope>NUCLEOTIDE SEQUENCE [LARGE SCALE GENOMIC DNA]</scope>
    <source>
        <strain evidence="4 5">DSM 1709</strain>
    </source>
</reference>
<evidence type="ECO:0000256" key="1">
    <source>
        <dbReference type="ARBA" id="ARBA00007613"/>
    </source>
</evidence>
<dbReference type="GO" id="GO:0005886">
    <property type="term" value="C:plasma membrane"/>
    <property type="evidence" value="ECO:0007669"/>
    <property type="project" value="UniProtKB-SubCell"/>
</dbReference>
<keyword evidence="3" id="KW-0175">Coiled coil</keyword>
<dbReference type="AlphaFoldDB" id="A0A4R2MDX1"/>
<keyword evidence="2" id="KW-0732">Signal</keyword>
<dbReference type="Gene3D" id="2.20.200.10">
    <property type="entry name" value="Outer membrane efflux proteins (OEP)"/>
    <property type="match status" value="1"/>
</dbReference>
<evidence type="ECO:0000256" key="2">
    <source>
        <dbReference type="RuleBase" id="RU362097"/>
    </source>
</evidence>
<dbReference type="EMBL" id="SLXD01000005">
    <property type="protein sequence ID" value="TCP02867.1"/>
    <property type="molecule type" value="Genomic_DNA"/>
</dbReference>
<feature type="coiled-coil region" evidence="3">
    <location>
        <begin position="209"/>
        <end position="236"/>
    </location>
</feature>
<comment type="similarity">
    <text evidence="1 2">Belongs to the outer membrane factor (OMF) (TC 1.B.17) family.</text>
</comment>
<dbReference type="GeneID" id="99684703"/>
<dbReference type="GO" id="GO:0015562">
    <property type="term" value="F:efflux transmembrane transporter activity"/>
    <property type="evidence" value="ECO:0007669"/>
    <property type="project" value="InterPro"/>
</dbReference>
<dbReference type="SUPFAM" id="SSF56954">
    <property type="entry name" value="Outer membrane efflux proteins (OEP)"/>
    <property type="match status" value="1"/>
</dbReference>
<dbReference type="InterPro" id="IPR003423">
    <property type="entry name" value="OMP_efflux"/>
</dbReference>
<comment type="subcellular location">
    <subcellularLocation>
        <location evidence="2">Cell membrane</location>
        <topology evidence="2">Lipid-anchor</topology>
    </subcellularLocation>
</comment>
<name>A0A4R2MDX1_RUBGE</name>
<evidence type="ECO:0000313" key="4">
    <source>
        <dbReference type="EMBL" id="TCP02867.1"/>
    </source>
</evidence>